<organism evidence="1 2">
    <name type="scientific">Pseudomonas azadiae</name>
    <dbReference type="NCBI Taxonomy" id="2843612"/>
    <lineage>
        <taxon>Bacteria</taxon>
        <taxon>Pseudomonadati</taxon>
        <taxon>Pseudomonadota</taxon>
        <taxon>Gammaproteobacteria</taxon>
        <taxon>Pseudomonadales</taxon>
        <taxon>Pseudomonadaceae</taxon>
        <taxon>Pseudomonas</taxon>
    </lineage>
</organism>
<dbReference type="Proteomes" id="UP001048976">
    <property type="component" value="Unassembled WGS sequence"/>
</dbReference>
<keyword evidence="2" id="KW-1185">Reference proteome</keyword>
<protein>
    <submittedName>
        <fullName evidence="1">Uncharacterized protein</fullName>
    </submittedName>
</protein>
<dbReference type="EMBL" id="JAHSTY010000001">
    <property type="protein sequence ID" value="MBV4452757.1"/>
    <property type="molecule type" value="Genomic_DNA"/>
</dbReference>
<accession>A0ABS6NX15</accession>
<comment type="caution">
    <text evidence="1">The sequence shown here is derived from an EMBL/GenBank/DDBJ whole genome shotgun (WGS) entry which is preliminary data.</text>
</comment>
<dbReference type="RefSeq" id="WP_217894916.1">
    <property type="nucleotide sequence ID" value="NZ_JAHSTY010000001.1"/>
</dbReference>
<evidence type="ECO:0000313" key="2">
    <source>
        <dbReference type="Proteomes" id="UP001048976"/>
    </source>
</evidence>
<sequence length="114" mass="12695">MTQLPSRTAYGIKSWPDSGWWFERAEPSGSVFLCAFLEYRVVCIAGKPAPTPDRAEADVLDQGGSWLACDSGLTVGAPLKAKSPFKGKKDSYLYQMHHLNSQKRHFALLQCEMN</sequence>
<gene>
    <name evidence="1" type="ORF">KVG91_09130</name>
</gene>
<name>A0ABS6NX15_9PSED</name>
<evidence type="ECO:0000313" key="1">
    <source>
        <dbReference type="EMBL" id="MBV4452757.1"/>
    </source>
</evidence>
<proteinExistence type="predicted"/>
<reference evidence="1" key="1">
    <citation type="submission" date="2021-06" db="EMBL/GenBank/DDBJ databases">
        <title>Updating the genus Pseudomonas: Description of 43 new species and partition of the Pseudomonas putida group.</title>
        <authorList>
            <person name="Girard L."/>
            <person name="Lood C."/>
            <person name="Vandamme P."/>
            <person name="Rokni-Zadeh H."/>
            <person name="Van Noort V."/>
            <person name="Hofte M."/>
            <person name="Lavigne R."/>
            <person name="De Mot R."/>
        </authorList>
    </citation>
    <scope>NUCLEOTIDE SEQUENCE</scope>
    <source>
        <strain evidence="1">SWRI103</strain>
    </source>
</reference>